<dbReference type="AlphaFoldDB" id="A0AAV9I8W9"/>
<dbReference type="PROSITE" id="PS00584">
    <property type="entry name" value="PFKB_KINASES_2"/>
    <property type="match status" value="1"/>
</dbReference>
<evidence type="ECO:0000259" key="5">
    <source>
        <dbReference type="Pfam" id="PF00294"/>
    </source>
</evidence>
<dbReference type="InterPro" id="IPR052562">
    <property type="entry name" value="Ketohexokinase-related"/>
</dbReference>
<feature type="domain" description="Carbohydrate kinase PfkB" evidence="5">
    <location>
        <begin position="48"/>
        <end position="282"/>
    </location>
</feature>
<dbReference type="InterPro" id="IPR029056">
    <property type="entry name" value="Ribokinase-like"/>
</dbReference>
<dbReference type="Gene3D" id="3.40.1190.20">
    <property type="match status" value="1"/>
</dbReference>
<comment type="similarity">
    <text evidence="1 4">Belongs to the carbohydrate kinase PfkB family.</text>
</comment>
<dbReference type="PRINTS" id="PR00990">
    <property type="entry name" value="RIBOKINASE"/>
</dbReference>
<proteinExistence type="inferred from homology"/>
<accession>A0AAV9I8W9</accession>
<keyword evidence="7" id="KW-1185">Reference proteome</keyword>
<evidence type="ECO:0000256" key="3">
    <source>
        <dbReference type="ARBA" id="ARBA00022777"/>
    </source>
</evidence>
<dbReference type="PANTHER" id="PTHR42774:SF3">
    <property type="entry name" value="KETOHEXOKINASE"/>
    <property type="match status" value="1"/>
</dbReference>
<evidence type="ECO:0000313" key="6">
    <source>
        <dbReference type="EMBL" id="KAK4523753.1"/>
    </source>
</evidence>
<keyword evidence="3 4" id="KW-0418">Kinase</keyword>
<dbReference type="GO" id="GO:0016301">
    <property type="term" value="F:kinase activity"/>
    <property type="evidence" value="ECO:0007669"/>
    <property type="project" value="UniProtKB-KW"/>
</dbReference>
<dbReference type="SUPFAM" id="SSF53613">
    <property type="entry name" value="Ribokinase-like"/>
    <property type="match status" value="1"/>
</dbReference>
<comment type="caution">
    <text evidence="6">The sequence shown here is derived from an EMBL/GenBank/DDBJ whole genome shotgun (WGS) entry which is preliminary data.</text>
</comment>
<keyword evidence="2 4" id="KW-0808">Transferase</keyword>
<dbReference type="InterPro" id="IPR002139">
    <property type="entry name" value="Ribo/fructo_kinase"/>
</dbReference>
<feature type="domain" description="Carbohydrate kinase PfkB" evidence="5">
    <location>
        <begin position="317"/>
        <end position="371"/>
    </location>
</feature>
<evidence type="ECO:0000313" key="7">
    <source>
        <dbReference type="Proteomes" id="UP001300502"/>
    </source>
</evidence>
<protein>
    <recommendedName>
        <fullName evidence="5">Carbohydrate kinase PfkB domain-containing protein</fullName>
    </recommendedName>
</protein>
<organism evidence="6 7">
    <name type="scientific">Galdieria yellowstonensis</name>
    <dbReference type="NCBI Taxonomy" id="3028027"/>
    <lineage>
        <taxon>Eukaryota</taxon>
        <taxon>Rhodophyta</taxon>
        <taxon>Bangiophyceae</taxon>
        <taxon>Galdieriales</taxon>
        <taxon>Galdieriaceae</taxon>
        <taxon>Galdieria</taxon>
    </lineage>
</organism>
<gene>
    <name evidence="6" type="ORF">GAYE_SCF00G1649</name>
</gene>
<dbReference type="InterPro" id="IPR002173">
    <property type="entry name" value="Carboh/pur_kinase_PfkB_CS"/>
</dbReference>
<evidence type="ECO:0000256" key="2">
    <source>
        <dbReference type="ARBA" id="ARBA00022679"/>
    </source>
</evidence>
<dbReference type="PANTHER" id="PTHR42774">
    <property type="entry name" value="PHOSPHOTRANSFERASE SYSTEM TRANSPORT PROTEIN"/>
    <property type="match status" value="1"/>
</dbReference>
<sequence length="393" mass="43587">MLFAFVIVQSHGRLPKRRLCNRKVMIPFCRSNNNSEKERKVAPVDREKKVVGVGMAGLDFIAKVHKFPQPDQKIRSVEHSIQGGGNAANTLTCLRRLGVNAVLVTKIGSDFASQSIIEELEREDMDTSFIQRQDGAQSAFTYVIVDAETSTRTCIHTPSSAELSSEEVNLDCLNGASLVHLDGRHPLAALKVAQHAKEKGIPIVLDVERRREGLEDLLSLADYVITNAEFPLEYFGQLNRLNGLEKLLDSYPARFVISTLGKEGCVLMSRLDDSEAEQTQKTTTNFSTFPIMAVKTTFPLPTLCRTECIPKYRVIDCPCWPVESVVDTTGAGDAFIGGIIYAILHHFSQEHMLYFASRIAAEKISALGARKGLAYIQDLENWITNNFVNAPAK</sequence>
<dbReference type="Pfam" id="PF00294">
    <property type="entry name" value="PfkB"/>
    <property type="match status" value="2"/>
</dbReference>
<evidence type="ECO:0000256" key="1">
    <source>
        <dbReference type="ARBA" id="ARBA00010688"/>
    </source>
</evidence>
<dbReference type="EMBL" id="JANCYU010000020">
    <property type="protein sequence ID" value="KAK4523753.1"/>
    <property type="molecule type" value="Genomic_DNA"/>
</dbReference>
<dbReference type="InterPro" id="IPR011611">
    <property type="entry name" value="PfkB_dom"/>
</dbReference>
<reference evidence="6 7" key="1">
    <citation type="submission" date="2022-07" db="EMBL/GenBank/DDBJ databases">
        <title>Genome-wide signatures of adaptation to extreme environments.</title>
        <authorList>
            <person name="Cho C.H."/>
            <person name="Yoon H.S."/>
        </authorList>
    </citation>
    <scope>NUCLEOTIDE SEQUENCE [LARGE SCALE GENOMIC DNA]</scope>
    <source>
        <strain evidence="6 7">108.79 E11</strain>
    </source>
</reference>
<evidence type="ECO:0000256" key="4">
    <source>
        <dbReference type="RuleBase" id="RU003704"/>
    </source>
</evidence>
<dbReference type="Proteomes" id="UP001300502">
    <property type="component" value="Unassembled WGS sequence"/>
</dbReference>
<name>A0AAV9I8W9_9RHOD</name>